<dbReference type="AlphaFoldDB" id="A0A915JWH3"/>
<dbReference type="InterPro" id="IPR029067">
    <property type="entry name" value="CDC48_domain_2-like_sf"/>
</dbReference>
<evidence type="ECO:0000259" key="3">
    <source>
        <dbReference type="Pfam" id="PF09262"/>
    </source>
</evidence>
<reference evidence="5" key="1">
    <citation type="submission" date="2022-11" db="UniProtKB">
        <authorList>
            <consortium name="WormBaseParasite"/>
        </authorList>
    </citation>
    <scope>IDENTIFICATION</scope>
</reference>
<dbReference type="Gene3D" id="3.10.330.10">
    <property type="match status" value="1"/>
</dbReference>
<dbReference type="SUPFAM" id="SSF54585">
    <property type="entry name" value="Cdc48 domain 2-like"/>
    <property type="match status" value="1"/>
</dbReference>
<keyword evidence="1" id="KW-0547">Nucleotide-binding</keyword>
<feature type="domain" description="Peroxisomal ATPase PEX1 N-terminal C-lobe" evidence="3">
    <location>
        <begin position="140"/>
        <end position="203"/>
    </location>
</feature>
<dbReference type="WBParaSite" id="nRc.2.0.1.t30082-RA">
    <property type="protein sequence ID" value="nRc.2.0.1.t30082-RA"/>
    <property type="gene ID" value="nRc.2.0.1.g30082"/>
</dbReference>
<dbReference type="GO" id="GO:0007031">
    <property type="term" value="P:peroxisome organization"/>
    <property type="evidence" value="ECO:0007669"/>
    <property type="project" value="InterPro"/>
</dbReference>
<proteinExistence type="predicted"/>
<keyword evidence="4" id="KW-1185">Reference proteome</keyword>
<protein>
    <submittedName>
        <fullName evidence="5">Peroxisomal ATPase PEX1 N-terminal C-lobe domain-containing protein</fullName>
    </submittedName>
</protein>
<evidence type="ECO:0000313" key="5">
    <source>
        <dbReference type="WBParaSite" id="nRc.2.0.1.t30082-RA"/>
    </source>
</evidence>
<evidence type="ECO:0000256" key="1">
    <source>
        <dbReference type="ARBA" id="ARBA00022741"/>
    </source>
</evidence>
<dbReference type="InterPro" id="IPR015342">
    <property type="entry name" value="PEX1-N_C-lobe"/>
</dbReference>
<organism evidence="4 5">
    <name type="scientific">Romanomermis culicivorax</name>
    <name type="common">Nematode worm</name>
    <dbReference type="NCBI Taxonomy" id="13658"/>
    <lineage>
        <taxon>Eukaryota</taxon>
        <taxon>Metazoa</taxon>
        <taxon>Ecdysozoa</taxon>
        <taxon>Nematoda</taxon>
        <taxon>Enoplea</taxon>
        <taxon>Dorylaimia</taxon>
        <taxon>Mermithida</taxon>
        <taxon>Mermithoidea</taxon>
        <taxon>Mermithidae</taxon>
        <taxon>Romanomermis</taxon>
    </lineage>
</organism>
<dbReference type="Pfam" id="PF09262">
    <property type="entry name" value="PEX-1N"/>
    <property type="match status" value="1"/>
</dbReference>
<dbReference type="GO" id="GO:0005777">
    <property type="term" value="C:peroxisome"/>
    <property type="evidence" value="ECO:0007669"/>
    <property type="project" value="InterPro"/>
</dbReference>
<dbReference type="Proteomes" id="UP000887565">
    <property type="component" value="Unplaced"/>
</dbReference>
<dbReference type="GO" id="GO:0005524">
    <property type="term" value="F:ATP binding"/>
    <property type="evidence" value="ECO:0007669"/>
    <property type="project" value="UniProtKB-KW"/>
</dbReference>
<keyword evidence="2" id="KW-0067">ATP-binding</keyword>
<name>A0A915JWH3_ROMCU</name>
<sequence length="239" mass="27807">MQMWKKQWREAPCSNNPKIKRHQEFETAKMKDIGKSVPIVSVLSARIFKSEMFIAEDRIISSQLSPIFCQIDLPHGAQICLSGFMEPLSKTNFQFTNFYSIEINALFAGKNGLVEGDKISFKIVNHIPKCRELCLQVENRDDWEIVSTNAEQIEMRMMDQIRLINATMIFPLWLNEFLYVFVRVEYVKPNVNCAMLYDGTTLILGLRNDAELKNGFTNRNLKIQTPPNQEHKKDYTQFD</sequence>
<evidence type="ECO:0000313" key="4">
    <source>
        <dbReference type="Proteomes" id="UP000887565"/>
    </source>
</evidence>
<evidence type="ECO:0000256" key="2">
    <source>
        <dbReference type="ARBA" id="ARBA00022840"/>
    </source>
</evidence>
<accession>A0A915JWH3</accession>